<protein>
    <recommendedName>
        <fullName evidence="5">Apple domain-containing protein</fullName>
    </recommendedName>
</protein>
<accession>A0A8S3Q0D8</accession>
<organism evidence="3 4">
    <name type="scientific">Mytilus edulis</name>
    <name type="common">Blue mussel</name>
    <dbReference type="NCBI Taxonomy" id="6550"/>
    <lineage>
        <taxon>Eukaryota</taxon>
        <taxon>Metazoa</taxon>
        <taxon>Spiralia</taxon>
        <taxon>Lophotrochozoa</taxon>
        <taxon>Mollusca</taxon>
        <taxon>Bivalvia</taxon>
        <taxon>Autobranchia</taxon>
        <taxon>Pteriomorphia</taxon>
        <taxon>Mytilida</taxon>
        <taxon>Mytiloidea</taxon>
        <taxon>Mytilidae</taxon>
        <taxon>Mytilinae</taxon>
        <taxon>Mytilus</taxon>
    </lineage>
</organism>
<feature type="signal peptide" evidence="2">
    <location>
        <begin position="1"/>
        <end position="24"/>
    </location>
</feature>
<feature type="chain" id="PRO_5035831684" description="Apple domain-containing protein" evidence="2">
    <location>
        <begin position="25"/>
        <end position="279"/>
    </location>
</feature>
<dbReference type="OrthoDB" id="10565617at2759"/>
<comment type="caution">
    <text evidence="3">The sequence shown here is derived from an EMBL/GenBank/DDBJ whole genome shotgun (WGS) entry which is preliminary data.</text>
</comment>
<feature type="region of interest" description="Disordered" evidence="1">
    <location>
        <begin position="74"/>
        <end position="115"/>
    </location>
</feature>
<feature type="compositionally biased region" description="Low complexity" evidence="1">
    <location>
        <begin position="137"/>
        <end position="147"/>
    </location>
</feature>
<feature type="compositionally biased region" description="Polar residues" evidence="1">
    <location>
        <begin position="76"/>
        <end position="115"/>
    </location>
</feature>
<sequence length="279" mass="30718">MAIILYVALKLDIVICNFSGAGLGLPDQDSVQAQPVTEHRSHIQSLTKDKHNRLLTKDKHNRSLRNHKHNRLLGNQEHNQSLTNKHIQSLRKTQTQSVTDKAQTQSVTDKTQTQEFTDKNTNTIVASKLNLTSQGFDGDSNPSLPSGGDPPPAPDPIPAPTIKTETQTKDASKVVTESAVTSNIPALDTTVSNTLKSPTIALNSQMYILDWPNIKLKSYVDSLYTGSATTEVACAILCFRNSFCTSFTYKIQYCCLYQSFNVGDVDAVIGYNTFVKINI</sequence>
<name>A0A8S3Q0D8_MYTED</name>
<proteinExistence type="predicted"/>
<feature type="compositionally biased region" description="Pro residues" evidence="1">
    <location>
        <begin position="148"/>
        <end position="159"/>
    </location>
</feature>
<evidence type="ECO:0008006" key="5">
    <source>
        <dbReference type="Google" id="ProtNLM"/>
    </source>
</evidence>
<reference evidence="3" key="1">
    <citation type="submission" date="2021-03" db="EMBL/GenBank/DDBJ databases">
        <authorList>
            <person name="Bekaert M."/>
        </authorList>
    </citation>
    <scope>NUCLEOTIDE SEQUENCE</scope>
</reference>
<gene>
    <name evidence="3" type="ORF">MEDL_3001</name>
</gene>
<feature type="region of interest" description="Disordered" evidence="1">
    <location>
        <begin position="132"/>
        <end position="171"/>
    </location>
</feature>
<evidence type="ECO:0000256" key="1">
    <source>
        <dbReference type="SAM" id="MobiDB-lite"/>
    </source>
</evidence>
<dbReference type="Proteomes" id="UP000683360">
    <property type="component" value="Unassembled WGS sequence"/>
</dbReference>
<dbReference type="EMBL" id="CAJPWZ010000172">
    <property type="protein sequence ID" value="CAG2187540.1"/>
    <property type="molecule type" value="Genomic_DNA"/>
</dbReference>
<keyword evidence="2" id="KW-0732">Signal</keyword>
<dbReference type="AlphaFoldDB" id="A0A8S3Q0D8"/>
<evidence type="ECO:0000313" key="3">
    <source>
        <dbReference type="EMBL" id="CAG2187540.1"/>
    </source>
</evidence>
<keyword evidence="4" id="KW-1185">Reference proteome</keyword>
<evidence type="ECO:0000256" key="2">
    <source>
        <dbReference type="SAM" id="SignalP"/>
    </source>
</evidence>
<evidence type="ECO:0000313" key="4">
    <source>
        <dbReference type="Proteomes" id="UP000683360"/>
    </source>
</evidence>